<proteinExistence type="predicted"/>
<dbReference type="AlphaFoldDB" id="A0A6S6TK20"/>
<reference evidence="3" key="1">
    <citation type="submission" date="2020-01" db="EMBL/GenBank/DDBJ databases">
        <authorList>
            <person name="Meier V. D."/>
            <person name="Meier V D."/>
        </authorList>
    </citation>
    <scope>NUCLEOTIDE SEQUENCE</scope>
    <source>
        <strain evidence="3">HLG_WM_MAG_07</strain>
    </source>
</reference>
<dbReference type="EMBL" id="CACVAY010000103">
    <property type="protein sequence ID" value="CAA6821202.1"/>
    <property type="molecule type" value="Genomic_DNA"/>
</dbReference>
<feature type="transmembrane region" description="Helical" evidence="1">
    <location>
        <begin position="214"/>
        <end position="245"/>
    </location>
</feature>
<dbReference type="GO" id="GO:0016747">
    <property type="term" value="F:acyltransferase activity, transferring groups other than amino-acyl groups"/>
    <property type="evidence" value="ECO:0007669"/>
    <property type="project" value="InterPro"/>
</dbReference>
<name>A0A6S6TK20_9GAMM</name>
<dbReference type="Pfam" id="PF01757">
    <property type="entry name" value="Acyl_transf_3"/>
    <property type="match status" value="1"/>
</dbReference>
<dbReference type="PANTHER" id="PTHR23028">
    <property type="entry name" value="ACETYLTRANSFERASE"/>
    <property type="match status" value="1"/>
</dbReference>
<dbReference type="GO" id="GO:0016020">
    <property type="term" value="C:membrane"/>
    <property type="evidence" value="ECO:0007669"/>
    <property type="project" value="TreeGrafter"/>
</dbReference>
<feature type="transmembrane region" description="Helical" evidence="1">
    <location>
        <begin position="132"/>
        <end position="151"/>
    </location>
</feature>
<evidence type="ECO:0000256" key="1">
    <source>
        <dbReference type="SAM" id="Phobius"/>
    </source>
</evidence>
<feature type="transmembrane region" description="Helical" evidence="1">
    <location>
        <begin position="46"/>
        <end position="66"/>
    </location>
</feature>
<evidence type="ECO:0000313" key="3">
    <source>
        <dbReference type="EMBL" id="CAA6821202.1"/>
    </source>
</evidence>
<dbReference type="GO" id="GO:0000271">
    <property type="term" value="P:polysaccharide biosynthetic process"/>
    <property type="evidence" value="ECO:0007669"/>
    <property type="project" value="TreeGrafter"/>
</dbReference>
<feature type="transmembrane region" description="Helical" evidence="1">
    <location>
        <begin position="265"/>
        <end position="285"/>
    </location>
</feature>
<dbReference type="InterPro" id="IPR002656">
    <property type="entry name" value="Acyl_transf_3_dom"/>
</dbReference>
<keyword evidence="1" id="KW-0812">Transmembrane</keyword>
<accession>A0A6S6TK20</accession>
<feature type="domain" description="Acyltransferase 3" evidence="2">
    <location>
        <begin position="8"/>
        <end position="311"/>
    </location>
</feature>
<feature type="transmembrane region" description="Helical" evidence="1">
    <location>
        <begin position="158"/>
        <end position="177"/>
    </location>
</feature>
<protein>
    <recommendedName>
        <fullName evidence="2">Acyltransferase 3 domain-containing protein</fullName>
    </recommendedName>
</protein>
<feature type="transmembrane region" description="Helical" evidence="1">
    <location>
        <begin position="292"/>
        <end position="310"/>
    </location>
</feature>
<dbReference type="InterPro" id="IPR050879">
    <property type="entry name" value="Acyltransferase_3"/>
</dbReference>
<keyword evidence="1" id="KW-1133">Transmembrane helix</keyword>
<feature type="transmembrane region" description="Helical" evidence="1">
    <location>
        <begin position="87"/>
        <end position="105"/>
    </location>
</feature>
<evidence type="ECO:0000259" key="2">
    <source>
        <dbReference type="Pfam" id="PF01757"/>
    </source>
</evidence>
<feature type="transmembrane region" description="Helical" evidence="1">
    <location>
        <begin position="7"/>
        <end position="26"/>
    </location>
</feature>
<feature type="transmembrane region" description="Helical" evidence="1">
    <location>
        <begin position="183"/>
        <end position="202"/>
    </location>
</feature>
<dbReference type="PANTHER" id="PTHR23028:SF53">
    <property type="entry name" value="ACYL_TRANSF_3 DOMAIN-CONTAINING PROTEIN"/>
    <property type="match status" value="1"/>
</dbReference>
<gene>
    <name evidence="3" type="ORF">HELGO_WM6030</name>
</gene>
<organism evidence="3">
    <name type="scientific">uncultured Thiotrichaceae bacterium</name>
    <dbReference type="NCBI Taxonomy" id="298394"/>
    <lineage>
        <taxon>Bacteria</taxon>
        <taxon>Pseudomonadati</taxon>
        <taxon>Pseudomonadota</taxon>
        <taxon>Gammaproteobacteria</taxon>
        <taxon>Thiotrichales</taxon>
        <taxon>Thiotrichaceae</taxon>
        <taxon>environmental samples</taxon>
    </lineage>
</organism>
<keyword evidence="1" id="KW-0472">Membrane</keyword>
<sequence length="332" mass="38701">MKVTRLLELDALRGLAALAVVFYHYFYRYDTLYQHDDNIAVKWAQFGHFGVELFFMVSGFVIFWTLHRVKAPLDFIVSRFSRLYPTYWVSLAFTYMIISVFGLSGREVPLTEALGNMLMFHQYLGIEHVDGVYWTLTVELTFYFWVFCLFLMNSLSKVEYVFITMVGFSVLDGLGYLNIPKPVYAAFILKYISFFLAGICFYKITHDMKANKTWVILGMSLLSTIAVYSYGEFLLFCFFYIIFYLASSGNLRFLTYKPLVLLGSISYPLYLIHQNLGYVVINAFYQFKWHPLAGILLALVLSVIVAYVLARFVEKPAVASIRQFYRDWKTIR</sequence>